<comment type="similarity">
    <text evidence="2">Belongs to the cytochrome P450 family.</text>
</comment>
<reference evidence="8 9" key="1">
    <citation type="submission" date="2014-04" db="EMBL/GenBank/DDBJ databases">
        <title>Evolutionary Origins and Diversification of the Mycorrhizal Mutualists.</title>
        <authorList>
            <consortium name="DOE Joint Genome Institute"/>
            <consortium name="Mycorrhizal Genomics Consortium"/>
            <person name="Kohler A."/>
            <person name="Kuo A."/>
            <person name="Nagy L.G."/>
            <person name="Floudas D."/>
            <person name="Copeland A."/>
            <person name="Barry K.W."/>
            <person name="Cichocki N."/>
            <person name="Veneault-Fourrey C."/>
            <person name="LaButti K."/>
            <person name="Lindquist E.A."/>
            <person name="Lipzen A."/>
            <person name="Lundell T."/>
            <person name="Morin E."/>
            <person name="Murat C."/>
            <person name="Riley R."/>
            <person name="Ohm R."/>
            <person name="Sun H."/>
            <person name="Tunlid A."/>
            <person name="Henrissat B."/>
            <person name="Grigoriev I.V."/>
            <person name="Hibbett D.S."/>
            <person name="Martin F."/>
        </authorList>
    </citation>
    <scope>NUCLEOTIDE SEQUENCE [LARGE SCALE GENOMIC DNA]</scope>
    <source>
        <strain evidence="8 9">Koide BX008</strain>
    </source>
</reference>
<sequence length="71" mass="8217">YPPGPPPKPIFGNAFDIPRKKAWHKYLEWSKQFRSGIIHLSVMNTHIVVLNTVEDITELLERRSGVYSSRP</sequence>
<dbReference type="OrthoDB" id="1055148at2759"/>
<comment type="cofactor">
    <cofactor evidence="1">
        <name>heme</name>
        <dbReference type="ChEBI" id="CHEBI:30413"/>
    </cofactor>
</comment>
<evidence type="ECO:0000256" key="3">
    <source>
        <dbReference type="ARBA" id="ARBA00022617"/>
    </source>
</evidence>
<keyword evidence="7" id="KW-0503">Monooxygenase</keyword>
<keyword evidence="6" id="KW-0408">Iron</keyword>
<evidence type="ECO:0000256" key="1">
    <source>
        <dbReference type="ARBA" id="ARBA00001971"/>
    </source>
</evidence>
<dbReference type="Proteomes" id="UP000054549">
    <property type="component" value="Unassembled WGS sequence"/>
</dbReference>
<dbReference type="SUPFAM" id="SSF48264">
    <property type="entry name" value="Cytochrome P450"/>
    <property type="match status" value="1"/>
</dbReference>
<dbReference type="InterPro" id="IPR036396">
    <property type="entry name" value="Cyt_P450_sf"/>
</dbReference>
<dbReference type="Pfam" id="PF00067">
    <property type="entry name" value="p450"/>
    <property type="match status" value="1"/>
</dbReference>
<evidence type="ECO:0000256" key="2">
    <source>
        <dbReference type="ARBA" id="ARBA00010617"/>
    </source>
</evidence>
<dbReference type="GO" id="GO:0020037">
    <property type="term" value="F:heme binding"/>
    <property type="evidence" value="ECO:0007669"/>
    <property type="project" value="InterPro"/>
</dbReference>
<organism evidence="8 9">
    <name type="scientific">Amanita muscaria (strain Koide BX008)</name>
    <dbReference type="NCBI Taxonomy" id="946122"/>
    <lineage>
        <taxon>Eukaryota</taxon>
        <taxon>Fungi</taxon>
        <taxon>Dikarya</taxon>
        <taxon>Basidiomycota</taxon>
        <taxon>Agaricomycotina</taxon>
        <taxon>Agaricomycetes</taxon>
        <taxon>Agaricomycetidae</taxon>
        <taxon>Agaricales</taxon>
        <taxon>Pluteineae</taxon>
        <taxon>Amanitaceae</taxon>
        <taxon>Amanita</taxon>
    </lineage>
</organism>
<keyword evidence="9" id="KW-1185">Reference proteome</keyword>
<evidence type="ECO:0000256" key="5">
    <source>
        <dbReference type="ARBA" id="ARBA00023002"/>
    </source>
</evidence>
<evidence type="ECO:0000313" key="9">
    <source>
        <dbReference type="Proteomes" id="UP000054549"/>
    </source>
</evidence>
<evidence type="ECO:0000313" key="8">
    <source>
        <dbReference type="EMBL" id="KIL66930.1"/>
    </source>
</evidence>
<dbReference type="EMBL" id="KN818234">
    <property type="protein sequence ID" value="KIL66930.1"/>
    <property type="molecule type" value="Genomic_DNA"/>
</dbReference>
<dbReference type="HOGENOM" id="CLU_001570_21_4_1"/>
<keyword evidence="5" id="KW-0560">Oxidoreductase</keyword>
<keyword evidence="3" id="KW-0349">Heme</keyword>
<dbReference type="STRING" id="946122.A0A0C2SU63"/>
<dbReference type="Gene3D" id="1.10.630.10">
    <property type="entry name" value="Cytochrome P450"/>
    <property type="match status" value="1"/>
</dbReference>
<dbReference type="GO" id="GO:0016705">
    <property type="term" value="F:oxidoreductase activity, acting on paired donors, with incorporation or reduction of molecular oxygen"/>
    <property type="evidence" value="ECO:0007669"/>
    <property type="project" value="InterPro"/>
</dbReference>
<feature type="non-terminal residue" evidence="8">
    <location>
        <position position="1"/>
    </location>
</feature>
<protein>
    <submittedName>
        <fullName evidence="8">Uncharacterized protein</fullName>
    </submittedName>
</protein>
<proteinExistence type="inferred from homology"/>
<feature type="non-terminal residue" evidence="8">
    <location>
        <position position="71"/>
    </location>
</feature>
<dbReference type="PANTHER" id="PTHR46300">
    <property type="entry name" value="P450, PUTATIVE (EUROFUNG)-RELATED-RELATED"/>
    <property type="match status" value="1"/>
</dbReference>
<evidence type="ECO:0000256" key="4">
    <source>
        <dbReference type="ARBA" id="ARBA00022723"/>
    </source>
</evidence>
<dbReference type="InParanoid" id="A0A0C2SU63"/>
<evidence type="ECO:0000256" key="7">
    <source>
        <dbReference type="ARBA" id="ARBA00023033"/>
    </source>
</evidence>
<dbReference type="GO" id="GO:0004497">
    <property type="term" value="F:monooxygenase activity"/>
    <property type="evidence" value="ECO:0007669"/>
    <property type="project" value="UniProtKB-KW"/>
</dbReference>
<name>A0A0C2SU63_AMAMK</name>
<dbReference type="AlphaFoldDB" id="A0A0C2SU63"/>
<keyword evidence="4" id="KW-0479">Metal-binding</keyword>
<gene>
    <name evidence="8" type="ORF">M378DRAFT_55556</name>
</gene>
<accession>A0A0C2SU63</accession>
<dbReference type="PANTHER" id="PTHR46300:SF5">
    <property type="entry name" value="CYTOCHROME P450"/>
    <property type="match status" value="1"/>
</dbReference>
<dbReference type="InterPro" id="IPR001128">
    <property type="entry name" value="Cyt_P450"/>
</dbReference>
<dbReference type="InterPro" id="IPR050364">
    <property type="entry name" value="Cytochrome_P450_fung"/>
</dbReference>
<evidence type="ECO:0000256" key="6">
    <source>
        <dbReference type="ARBA" id="ARBA00023004"/>
    </source>
</evidence>
<dbReference type="GO" id="GO:0005506">
    <property type="term" value="F:iron ion binding"/>
    <property type="evidence" value="ECO:0007669"/>
    <property type="project" value="InterPro"/>
</dbReference>